<name>A0A8T5UV56_9EURY</name>
<dbReference type="Proteomes" id="UP000825933">
    <property type="component" value="Unassembled WGS sequence"/>
</dbReference>
<evidence type="ECO:0000313" key="2">
    <source>
        <dbReference type="Proteomes" id="UP000825933"/>
    </source>
</evidence>
<organism evidence="1 2">
    <name type="scientific">Methanobacterium spitsbergense</name>
    <dbReference type="NCBI Taxonomy" id="2874285"/>
    <lineage>
        <taxon>Archaea</taxon>
        <taxon>Methanobacteriati</taxon>
        <taxon>Methanobacteriota</taxon>
        <taxon>Methanomada group</taxon>
        <taxon>Methanobacteria</taxon>
        <taxon>Methanobacteriales</taxon>
        <taxon>Methanobacteriaceae</taxon>
        <taxon>Methanobacterium</taxon>
    </lineage>
</organism>
<gene>
    <name evidence="1" type="ORF">K8N75_07110</name>
</gene>
<dbReference type="EMBL" id="JAIOUQ010000007">
    <property type="protein sequence ID" value="MBZ2165806.1"/>
    <property type="molecule type" value="Genomic_DNA"/>
</dbReference>
<accession>A0A8T5UV56</accession>
<protein>
    <submittedName>
        <fullName evidence="1">Uncharacterized protein</fullName>
    </submittedName>
</protein>
<comment type="caution">
    <text evidence="1">The sequence shown here is derived from an EMBL/GenBank/DDBJ whole genome shotgun (WGS) entry which is preliminary data.</text>
</comment>
<sequence length="219" mass="24224">MIMLLLIVGVIIFVNLSAHSSIGSDSTGYVTKDVYSHYGQSNTKIAVITGVHPRETLSSTVVPYVIKFYALTHNVEITNYLVTVQDNPTNFDIGRANGQALVAKYITPDIKKSNESLVIICHDHEKGYGDGFYIATPSMDSKSVTLGTAVHSLLTNFNYYQRSTDEKAQSSSINQVDIPIASTGAGVFVYEIPEWYGYWDAFWNTYSLIDTSVKVIQSK</sequence>
<keyword evidence="2" id="KW-1185">Reference proteome</keyword>
<reference evidence="2" key="1">
    <citation type="journal article" date="2022" name="Microbiol. Resour. Announc.">
        <title>Draft Genome Sequence of a Methanogenic Archaeon from West Spitsbergen Permafrost.</title>
        <authorList>
            <person name="Trubitsyn V."/>
            <person name="Rivkina E."/>
            <person name="Shcherbakova V."/>
        </authorList>
    </citation>
    <scope>NUCLEOTIDE SEQUENCE [LARGE SCALE GENOMIC DNA]</scope>
    <source>
        <strain evidence="2">VT</strain>
    </source>
</reference>
<dbReference type="RefSeq" id="WP_223791390.1">
    <property type="nucleotide sequence ID" value="NZ_JAIOUQ010000007.1"/>
</dbReference>
<evidence type="ECO:0000313" key="1">
    <source>
        <dbReference type="EMBL" id="MBZ2165806.1"/>
    </source>
</evidence>
<dbReference type="AlphaFoldDB" id="A0A8T5UV56"/>
<proteinExistence type="predicted"/>